<organism evidence="2 3">
    <name type="scientific">Sphingomonas oryzagri</name>
    <dbReference type="NCBI Taxonomy" id="3042314"/>
    <lineage>
        <taxon>Bacteria</taxon>
        <taxon>Pseudomonadati</taxon>
        <taxon>Pseudomonadota</taxon>
        <taxon>Alphaproteobacteria</taxon>
        <taxon>Sphingomonadales</taxon>
        <taxon>Sphingomonadaceae</taxon>
        <taxon>Sphingomonas</taxon>
    </lineage>
</organism>
<accession>A0ABT6N4F7</accession>
<dbReference type="InterPro" id="IPR002575">
    <property type="entry name" value="Aminoglycoside_PTrfase"/>
</dbReference>
<keyword evidence="3" id="KW-1185">Reference proteome</keyword>
<dbReference type="PANTHER" id="PTHR47829:SF1">
    <property type="entry name" value="HAD FAMILY PHOSPHATASE"/>
    <property type="match status" value="1"/>
</dbReference>
<proteinExistence type="predicted"/>
<dbReference type="PANTHER" id="PTHR47829">
    <property type="entry name" value="HYDROLASE, PUTATIVE (AFU_ORTHOLOGUE AFUA_1G12880)-RELATED"/>
    <property type="match status" value="1"/>
</dbReference>
<sequence length="347" mass="38247">MTTNAPARAEIDFDPATLRTFLASALPDGGGEPAIERIGGGQSNPTYFVDLGDRRMVLRKRPPGEHPRGAHDVGREYRIIEALHPTPVPVPEPILYHEAPDVVGTPFYLMGRLDGHVFQDAALPEVPKEGRRAYYRELARVLAALHAVDVDAVGLGGFRRPERFLVRQINLWARQWGDLAESDPDVARVVGWLRAHLPEDELSTIVHGDYKFTNVIFAADRPALAGVFDWELCTVGDPLVDLAHVWAFLWMTTLDEYGGIMGIDLDAEGIPTAEEFFGFYYEHVGDDRRLTPFHLVLALFRNAGIFHGIAQRALAGSANAGNAEEKGKLDRIYLGRALAVIDAQPGG</sequence>
<dbReference type="Pfam" id="PF01636">
    <property type="entry name" value="APH"/>
    <property type="match status" value="1"/>
</dbReference>
<evidence type="ECO:0000259" key="1">
    <source>
        <dbReference type="Pfam" id="PF01636"/>
    </source>
</evidence>
<dbReference type="Gene3D" id="3.90.1200.10">
    <property type="match status" value="1"/>
</dbReference>
<name>A0ABT6N4F7_9SPHN</name>
<evidence type="ECO:0000313" key="3">
    <source>
        <dbReference type="Proteomes" id="UP001160625"/>
    </source>
</evidence>
<gene>
    <name evidence="2" type="ORF">QGN17_15515</name>
</gene>
<dbReference type="RefSeq" id="WP_281045505.1">
    <property type="nucleotide sequence ID" value="NZ_JARYGZ010000002.1"/>
</dbReference>
<dbReference type="SUPFAM" id="SSF56112">
    <property type="entry name" value="Protein kinase-like (PK-like)"/>
    <property type="match status" value="1"/>
</dbReference>
<dbReference type="InterPro" id="IPR011009">
    <property type="entry name" value="Kinase-like_dom_sf"/>
</dbReference>
<reference evidence="2" key="1">
    <citation type="submission" date="2023-04" db="EMBL/GenBank/DDBJ databases">
        <title>Sphingomonas sp. MAHUQ-71 isolated from rice field.</title>
        <authorList>
            <person name="Huq M.A."/>
        </authorList>
    </citation>
    <scope>NUCLEOTIDE SEQUENCE</scope>
    <source>
        <strain evidence="2">MAHUQ-71</strain>
    </source>
</reference>
<dbReference type="Gene3D" id="3.30.200.20">
    <property type="entry name" value="Phosphorylase Kinase, domain 1"/>
    <property type="match status" value="1"/>
</dbReference>
<feature type="domain" description="Aminoglycoside phosphotransferase" evidence="1">
    <location>
        <begin position="35"/>
        <end position="255"/>
    </location>
</feature>
<dbReference type="Proteomes" id="UP001160625">
    <property type="component" value="Unassembled WGS sequence"/>
</dbReference>
<protein>
    <submittedName>
        <fullName evidence="2">Phosphotransferase family protein</fullName>
    </submittedName>
</protein>
<dbReference type="EMBL" id="JARYGZ010000002">
    <property type="protein sequence ID" value="MDH7640145.1"/>
    <property type="molecule type" value="Genomic_DNA"/>
</dbReference>
<dbReference type="InterPro" id="IPR052898">
    <property type="entry name" value="ACAD10-like"/>
</dbReference>
<dbReference type="InterPro" id="IPR041726">
    <property type="entry name" value="ACAD10_11_N"/>
</dbReference>
<dbReference type="CDD" id="cd05154">
    <property type="entry name" value="ACAD10_11_N-like"/>
    <property type="match status" value="1"/>
</dbReference>
<evidence type="ECO:0000313" key="2">
    <source>
        <dbReference type="EMBL" id="MDH7640145.1"/>
    </source>
</evidence>
<comment type="caution">
    <text evidence="2">The sequence shown here is derived from an EMBL/GenBank/DDBJ whole genome shotgun (WGS) entry which is preliminary data.</text>
</comment>